<dbReference type="InterPro" id="IPR050808">
    <property type="entry name" value="Phage_Integrase"/>
</dbReference>
<name>A0A5E7CQV4_PSEFL</name>
<dbReference type="Gene3D" id="3.30.160.390">
    <property type="entry name" value="Integrase, DNA-binding domain"/>
    <property type="match status" value="1"/>
</dbReference>
<dbReference type="PANTHER" id="PTHR30629:SF2">
    <property type="entry name" value="PROPHAGE INTEGRASE INTS-RELATED"/>
    <property type="match status" value="1"/>
</dbReference>
<dbReference type="InterPro" id="IPR025166">
    <property type="entry name" value="Integrase_DNA_bind_dom"/>
</dbReference>
<dbReference type="GO" id="GO:0015074">
    <property type="term" value="P:DNA integration"/>
    <property type="evidence" value="ECO:0007669"/>
    <property type="project" value="UniProtKB-KW"/>
</dbReference>
<proteinExistence type="inferred from homology"/>
<evidence type="ECO:0000313" key="5">
    <source>
        <dbReference type="Proteomes" id="UP000337909"/>
    </source>
</evidence>
<protein>
    <recommendedName>
        <fullName evidence="3">Integrase DNA-binding domain-containing protein</fullName>
    </recommendedName>
</protein>
<evidence type="ECO:0000259" key="3">
    <source>
        <dbReference type="Pfam" id="PF13356"/>
    </source>
</evidence>
<dbReference type="InterPro" id="IPR038488">
    <property type="entry name" value="Integrase_DNA-bd_sf"/>
</dbReference>
<reference evidence="4 5" key="1">
    <citation type="submission" date="2019-09" db="EMBL/GenBank/DDBJ databases">
        <authorList>
            <person name="Chandra G."/>
            <person name="Truman W A."/>
        </authorList>
    </citation>
    <scope>NUCLEOTIDE SEQUENCE [LARGE SCALE GENOMIC DNA]</scope>
    <source>
        <strain evidence="4">PS691</strain>
    </source>
</reference>
<dbReference type="AlphaFoldDB" id="A0A5E7CQV4"/>
<accession>A0A5E7CQV4</accession>
<dbReference type="EMBL" id="CABVHQ010000029">
    <property type="protein sequence ID" value="VVO07479.1"/>
    <property type="molecule type" value="Genomic_DNA"/>
</dbReference>
<keyword evidence="2" id="KW-0229">DNA integration</keyword>
<evidence type="ECO:0000313" key="4">
    <source>
        <dbReference type="EMBL" id="VVO07479.1"/>
    </source>
</evidence>
<feature type="domain" description="Integrase DNA-binding" evidence="3">
    <location>
        <begin position="33"/>
        <end position="103"/>
    </location>
</feature>
<sequence length="147" mass="17021">MAYVPTRKREIFRSWHFYPCWVGLGLIDVRMPLTDTTVRHAKNHGKNYSLKDMGGLHLFVSAKGVKSWHFRCYWLGRQIRISLGMYPAIGLEEARRAHDQSRATGHLREPAIPAGSRQPLLNIGVAFPRLWGPIPQLWPRFQLDKTF</sequence>
<dbReference type="Proteomes" id="UP000337909">
    <property type="component" value="Unassembled WGS sequence"/>
</dbReference>
<organism evidence="4 5">
    <name type="scientific">Pseudomonas fluorescens</name>
    <dbReference type="NCBI Taxonomy" id="294"/>
    <lineage>
        <taxon>Bacteria</taxon>
        <taxon>Pseudomonadati</taxon>
        <taxon>Pseudomonadota</taxon>
        <taxon>Gammaproteobacteria</taxon>
        <taxon>Pseudomonadales</taxon>
        <taxon>Pseudomonadaceae</taxon>
        <taxon>Pseudomonas</taxon>
    </lineage>
</organism>
<gene>
    <name evidence="4" type="ORF">PS691_03131</name>
</gene>
<dbReference type="Pfam" id="PF13356">
    <property type="entry name" value="Arm-DNA-bind_3"/>
    <property type="match status" value="1"/>
</dbReference>
<comment type="similarity">
    <text evidence="1">Belongs to the 'phage' integrase family.</text>
</comment>
<dbReference type="PANTHER" id="PTHR30629">
    <property type="entry name" value="PROPHAGE INTEGRASE"/>
    <property type="match status" value="1"/>
</dbReference>
<evidence type="ECO:0000256" key="1">
    <source>
        <dbReference type="ARBA" id="ARBA00008857"/>
    </source>
</evidence>
<evidence type="ECO:0000256" key="2">
    <source>
        <dbReference type="ARBA" id="ARBA00022908"/>
    </source>
</evidence>